<dbReference type="AlphaFoldDB" id="A0AA38XNQ7"/>
<evidence type="ECO:0000313" key="3">
    <source>
        <dbReference type="Proteomes" id="UP001172673"/>
    </source>
</evidence>
<dbReference type="InterPro" id="IPR053221">
    <property type="entry name" value="Burnettramic_acid_biosynth"/>
</dbReference>
<evidence type="ECO:0000256" key="1">
    <source>
        <dbReference type="SAM" id="MobiDB-lite"/>
    </source>
</evidence>
<feature type="compositionally biased region" description="Basic and acidic residues" evidence="1">
    <location>
        <begin position="1"/>
        <end position="11"/>
    </location>
</feature>
<feature type="region of interest" description="Disordered" evidence="1">
    <location>
        <begin position="1"/>
        <end position="39"/>
    </location>
</feature>
<dbReference type="Proteomes" id="UP001172673">
    <property type="component" value="Unassembled WGS sequence"/>
</dbReference>
<evidence type="ECO:0000313" key="2">
    <source>
        <dbReference type="EMBL" id="KAJ9616888.1"/>
    </source>
</evidence>
<feature type="region of interest" description="Disordered" evidence="1">
    <location>
        <begin position="277"/>
        <end position="310"/>
    </location>
</feature>
<proteinExistence type="predicted"/>
<feature type="compositionally biased region" description="Polar residues" evidence="1">
    <location>
        <begin position="68"/>
        <end position="77"/>
    </location>
</feature>
<dbReference type="EMBL" id="JAPDRK010000001">
    <property type="protein sequence ID" value="KAJ9616888.1"/>
    <property type="molecule type" value="Genomic_DNA"/>
</dbReference>
<keyword evidence="3" id="KW-1185">Reference proteome</keyword>
<protein>
    <submittedName>
        <fullName evidence="2">Uncharacterized protein</fullName>
    </submittedName>
</protein>
<feature type="compositionally biased region" description="Polar residues" evidence="1">
    <location>
        <begin position="17"/>
        <end position="26"/>
    </location>
</feature>
<name>A0AA38XNQ7_9EURO</name>
<organism evidence="2 3">
    <name type="scientific">Cladophialophora chaetospira</name>
    <dbReference type="NCBI Taxonomy" id="386627"/>
    <lineage>
        <taxon>Eukaryota</taxon>
        <taxon>Fungi</taxon>
        <taxon>Dikarya</taxon>
        <taxon>Ascomycota</taxon>
        <taxon>Pezizomycotina</taxon>
        <taxon>Eurotiomycetes</taxon>
        <taxon>Chaetothyriomycetidae</taxon>
        <taxon>Chaetothyriales</taxon>
        <taxon>Herpotrichiellaceae</taxon>
        <taxon>Cladophialophora</taxon>
    </lineage>
</organism>
<gene>
    <name evidence="2" type="ORF">H2200_000608</name>
</gene>
<dbReference type="PANTHER" id="PTHR38887:SF1">
    <property type="entry name" value="RAS MODIFICATION PROTEIN ERF4"/>
    <property type="match status" value="1"/>
</dbReference>
<feature type="region of interest" description="Disordered" evidence="1">
    <location>
        <begin position="59"/>
        <end position="78"/>
    </location>
</feature>
<reference evidence="2" key="1">
    <citation type="submission" date="2022-10" db="EMBL/GenBank/DDBJ databases">
        <title>Culturing micro-colonial fungi from biological soil crusts in the Mojave desert and describing Neophaeococcomyces mojavensis, and introducing the new genera and species Taxawa tesnikishii.</title>
        <authorList>
            <person name="Kurbessoian T."/>
            <person name="Stajich J.E."/>
        </authorList>
    </citation>
    <scope>NUCLEOTIDE SEQUENCE</scope>
    <source>
        <strain evidence="2">TK_41</strain>
    </source>
</reference>
<accession>A0AA38XNQ7</accession>
<dbReference type="PANTHER" id="PTHR38887">
    <property type="entry name" value="CHROMOSOME 21, WHOLE GENOME SHOTGUN SEQUENCE"/>
    <property type="match status" value="1"/>
</dbReference>
<comment type="caution">
    <text evidence="2">The sequence shown here is derived from an EMBL/GenBank/DDBJ whole genome shotgun (WGS) entry which is preliminary data.</text>
</comment>
<sequence>MCRKKMDDSYPMHRSSPAVQSYSRYQQEIRSHESGPPAYEEAVYSPNDYKAAPRPNFHPQPLPQLQPVTTKSFQPSSRGKPIAIPATVAKYGSPFLRAYPPSLATYSIPPEMFLSFLDTLNRVAVKSPPLQVLGLAGNIVGFVPSAAAQIAGTAINLTAEVAAGVVQHGRTEIELKRANAELFGPRGLKVEIAKTEALVRLTGMPGVLDASGKMNKKASLLMPVNGTDFNDSLALSAQQRRLQAMEPWIAELDVTPLPEIDVPTNALSRLNVKISERERTKGEQKMLEKRSKAHNEYQKESQKAQRELDKERAKIEKDLEKDLRNIDSKLERARRRQKDRDVARSEREREKLLSEYERDKSKVERQYQKDMKEIEKDRLSDDEEEKNVRKLYWLIIREVDAPSGFGPNPDLPSQ</sequence>